<organism evidence="1 2">
    <name type="scientific">Korarchaeum cryptofilum (strain OPF8)</name>
    <dbReference type="NCBI Taxonomy" id="374847"/>
    <lineage>
        <taxon>Archaea</taxon>
        <taxon>Thermoproteota</taxon>
        <taxon>Candidatus Korarchaeia</taxon>
        <taxon>Candidatus Korarchaeales</taxon>
        <taxon>Candidatus Korarchaeaceae</taxon>
        <taxon>Candidatus Korarchaeum</taxon>
    </lineage>
</organism>
<dbReference type="AlphaFoldDB" id="B1L6J9"/>
<dbReference type="KEGG" id="kcr:Kcr_1332"/>
<dbReference type="EMBL" id="CP000968">
    <property type="protein sequence ID" value="ACB08078.1"/>
    <property type="molecule type" value="Genomic_DNA"/>
</dbReference>
<accession>B1L6J9</accession>
<sequence length="81" mass="8774">MNVTDLPELSTPFPGFSLRPKASEGNAEAAFNSLSGIPMLFFPLYTPIPSPIGDIFDTPPLLYYLRSNYIKSNGGTPLAHS</sequence>
<dbReference type="Proteomes" id="UP000001686">
    <property type="component" value="Chromosome"/>
</dbReference>
<dbReference type="HOGENOM" id="CLU_2565691_0_0_2"/>
<dbReference type="EnsemblBacteria" id="ACB08078">
    <property type="protein sequence ID" value="ACB08078"/>
    <property type="gene ID" value="Kcr_1332"/>
</dbReference>
<evidence type="ECO:0000313" key="2">
    <source>
        <dbReference type="Proteomes" id="UP000001686"/>
    </source>
</evidence>
<protein>
    <submittedName>
        <fullName evidence="1">Uncharacterized protein</fullName>
    </submittedName>
</protein>
<evidence type="ECO:0000313" key="1">
    <source>
        <dbReference type="EMBL" id="ACB08078.1"/>
    </source>
</evidence>
<proteinExistence type="predicted"/>
<name>B1L6J9_KORCO</name>
<reference evidence="1 2" key="1">
    <citation type="journal article" date="2008" name="Proc. Natl. Acad. Sci. U.S.A.">
        <title>A korarchaeal genome reveals new insights into the evolution of the Archaea.</title>
        <authorList>
            <person name="Elkins J.G."/>
            <person name="Podar M."/>
            <person name="Graham D.E."/>
            <person name="Makarova K.S."/>
            <person name="Wolf Y."/>
            <person name="Randau L."/>
            <person name="Hedlund B.P."/>
            <person name="Brochier-Armanet C."/>
            <person name="Kunin V."/>
            <person name="Anderson I."/>
            <person name="Lapidus A."/>
            <person name="Goltsman E."/>
            <person name="Barry K."/>
            <person name="Koonin E.V."/>
            <person name="Hugenholtz P."/>
            <person name="Kyrpides N."/>
            <person name="Wanner G."/>
            <person name="Richardson P."/>
            <person name="Keller M."/>
            <person name="Stetter K.O."/>
        </authorList>
    </citation>
    <scope>NUCLEOTIDE SEQUENCE [LARGE SCALE GENOMIC DNA]</scope>
    <source>
        <strain evidence="2">OPF8</strain>
    </source>
</reference>
<keyword evidence="2" id="KW-1185">Reference proteome</keyword>
<gene>
    <name evidence="1" type="ordered locus">Kcr_1332</name>
</gene>
<dbReference type="InParanoid" id="B1L6J9"/>